<sequence>MKLLPNPALRIAGLPNSCESAQPDHRQRDADTAFFKLKRFSPHSENTGKTFS</sequence>
<organism evidence="1">
    <name type="scientific">Ligilactobacillus ruminis</name>
    <dbReference type="NCBI Taxonomy" id="1623"/>
    <lineage>
        <taxon>Bacteria</taxon>
        <taxon>Bacillati</taxon>
        <taxon>Bacillota</taxon>
        <taxon>Bacilli</taxon>
        <taxon>Lactobacillales</taxon>
        <taxon>Lactobacillaceae</taxon>
        <taxon>Ligilactobacillus</taxon>
    </lineage>
</organism>
<evidence type="ECO:0000313" key="1">
    <source>
        <dbReference type="EMBL" id="MSA68416.1"/>
    </source>
</evidence>
<accession>A0A6A8GQF5</accession>
<reference evidence="1" key="1">
    <citation type="journal article" date="2019" name="Nat. Med.">
        <title>A library of human gut bacterial isolates paired with longitudinal multiomics data enables mechanistic microbiome research.</title>
        <authorList>
            <person name="Poyet M."/>
            <person name="Groussin M."/>
            <person name="Gibbons S.M."/>
            <person name="Avila-Pacheco J."/>
            <person name="Jiang X."/>
            <person name="Kearney S.M."/>
            <person name="Perrotta A.R."/>
            <person name="Berdy B."/>
            <person name="Zhao S."/>
            <person name="Lieberman T.D."/>
            <person name="Swanson P.K."/>
            <person name="Smith M."/>
            <person name="Roesemann S."/>
            <person name="Alexander J.E."/>
            <person name="Rich S.A."/>
            <person name="Livny J."/>
            <person name="Vlamakis H."/>
            <person name="Clish C."/>
            <person name="Bullock K."/>
            <person name="Deik A."/>
            <person name="Scott J."/>
            <person name="Pierce K.A."/>
            <person name="Xavier R.J."/>
            <person name="Alm E.J."/>
        </authorList>
    </citation>
    <scope>NUCLEOTIDE SEQUENCE</scope>
    <source>
        <strain evidence="1">BIOML-A18</strain>
    </source>
</reference>
<protein>
    <submittedName>
        <fullName evidence="1">Uncharacterized protein</fullName>
    </submittedName>
</protein>
<gene>
    <name evidence="1" type="ORF">GKC89_04815</name>
</gene>
<dbReference type="AlphaFoldDB" id="A0A6A8GQF5"/>
<name>A0A6A8GQF5_9LACO</name>
<proteinExistence type="predicted"/>
<dbReference type="EMBL" id="WKOD01000010">
    <property type="protein sequence ID" value="MSA68416.1"/>
    <property type="molecule type" value="Genomic_DNA"/>
</dbReference>
<comment type="caution">
    <text evidence="1">The sequence shown here is derived from an EMBL/GenBank/DDBJ whole genome shotgun (WGS) entry which is preliminary data.</text>
</comment>